<dbReference type="AlphaFoldDB" id="A0A1G1XVF3"/>
<proteinExistence type="predicted"/>
<dbReference type="STRING" id="1797532.A2729_01315"/>
<protein>
    <submittedName>
        <fullName evidence="1">Uncharacterized protein</fullName>
    </submittedName>
</protein>
<organism evidence="1 2">
    <name type="scientific">Candidatus Buchananbacteria bacterium RIFCSPHIGHO2_01_FULL_39_14</name>
    <dbReference type="NCBI Taxonomy" id="1797532"/>
    <lineage>
        <taxon>Bacteria</taxon>
        <taxon>Candidatus Buchananiibacteriota</taxon>
    </lineage>
</organism>
<accession>A0A1G1XVF3</accession>
<dbReference type="Proteomes" id="UP000178930">
    <property type="component" value="Unassembled WGS sequence"/>
</dbReference>
<reference evidence="1 2" key="1">
    <citation type="journal article" date="2016" name="Nat. Commun.">
        <title>Thousands of microbial genomes shed light on interconnected biogeochemical processes in an aquifer system.</title>
        <authorList>
            <person name="Anantharaman K."/>
            <person name="Brown C.T."/>
            <person name="Hug L.A."/>
            <person name="Sharon I."/>
            <person name="Castelle C.J."/>
            <person name="Probst A.J."/>
            <person name="Thomas B.C."/>
            <person name="Singh A."/>
            <person name="Wilkins M.J."/>
            <person name="Karaoz U."/>
            <person name="Brodie E.L."/>
            <person name="Williams K.H."/>
            <person name="Hubbard S.S."/>
            <person name="Banfield J.F."/>
        </authorList>
    </citation>
    <scope>NUCLEOTIDE SEQUENCE [LARGE SCALE GENOMIC DNA]</scope>
</reference>
<sequence>MKCSFNDSRFIAELFFMKSFCCLGRALRKCLACIYCRLLDDSTKDFNFSVVPGKLNPAFRKLPVAVNLFYGDPMLQVQHTLGILRELELDRHIGPVIVITKGDFARFPKEDFSLDLHFAFSTFGIDHDLDGGSTKSFLANLRKAQRFPQYKYSIEFRPIVCGINDGVETIDFVMKAAADHGLAVGYSGLQGKPAIVKQWQEQGLDFQPYPGYRFGHKKIIADYIEERLQDRAVARQVSVFRKTSCLMSFVHNLERDYNAHYFRPNEVGCDNCPMKEKCFHFRDNLGDIAIPDGLIPFRYEVVFKENHVCILKKKGICEFPTDDCSRIRGHLIKVFDNITTSDVRVIKWLTGMTVDAEFEERPYISACWRWQ</sequence>
<name>A0A1G1XVF3_9BACT</name>
<evidence type="ECO:0000313" key="2">
    <source>
        <dbReference type="Proteomes" id="UP000178930"/>
    </source>
</evidence>
<gene>
    <name evidence="1" type="ORF">A2729_01315</name>
</gene>
<evidence type="ECO:0000313" key="1">
    <source>
        <dbReference type="EMBL" id="OGY43944.1"/>
    </source>
</evidence>
<dbReference type="EMBL" id="MHIB01000027">
    <property type="protein sequence ID" value="OGY43944.1"/>
    <property type="molecule type" value="Genomic_DNA"/>
</dbReference>
<comment type="caution">
    <text evidence="1">The sequence shown here is derived from an EMBL/GenBank/DDBJ whole genome shotgun (WGS) entry which is preliminary data.</text>
</comment>